<dbReference type="Pfam" id="PF02661">
    <property type="entry name" value="Fic"/>
    <property type="match status" value="1"/>
</dbReference>
<dbReference type="Gene3D" id="1.20.120.1870">
    <property type="entry name" value="Fic/DOC protein, Fido domain"/>
    <property type="match status" value="1"/>
</dbReference>
<dbReference type="InterPro" id="IPR006440">
    <property type="entry name" value="Doc"/>
</dbReference>
<dbReference type="EMBL" id="JAUSVB010000001">
    <property type="protein sequence ID" value="MDQ0372678.1"/>
    <property type="molecule type" value="Genomic_DNA"/>
</dbReference>
<gene>
    <name evidence="2" type="ORF">J2X26_000975</name>
</gene>
<dbReference type="PANTHER" id="PTHR39426">
    <property type="entry name" value="HOMOLOGY TO DEATH-ON-CURING PROTEIN OF PHAGE P1"/>
    <property type="match status" value="1"/>
</dbReference>
<dbReference type="PROSITE" id="PS51459">
    <property type="entry name" value="FIDO"/>
    <property type="match status" value="1"/>
</dbReference>
<evidence type="ECO:0000313" key="3">
    <source>
        <dbReference type="Proteomes" id="UP001239626"/>
    </source>
</evidence>
<dbReference type="RefSeq" id="WP_307490290.1">
    <property type="nucleotide sequence ID" value="NZ_JAUSVB010000001.1"/>
</dbReference>
<comment type="caution">
    <text evidence="2">The sequence shown here is derived from an EMBL/GenBank/DDBJ whole genome shotgun (WGS) entry which is preliminary data.</text>
</comment>
<proteinExistence type="predicted"/>
<evidence type="ECO:0000259" key="1">
    <source>
        <dbReference type="PROSITE" id="PS51459"/>
    </source>
</evidence>
<dbReference type="PANTHER" id="PTHR39426:SF1">
    <property type="entry name" value="HOMOLOGY TO DEATH-ON-CURING PROTEIN OF PHAGE P1"/>
    <property type="match status" value="1"/>
</dbReference>
<dbReference type="InterPro" id="IPR053737">
    <property type="entry name" value="Type_II_TA_Toxin"/>
</dbReference>
<accession>A0ABU0EBN2</accession>
<keyword evidence="3" id="KW-1185">Reference proteome</keyword>
<dbReference type="Proteomes" id="UP001239626">
    <property type="component" value="Unassembled WGS sequence"/>
</dbReference>
<protein>
    <submittedName>
        <fullName evidence="2">Death-on-curing protein</fullName>
    </submittedName>
</protein>
<feature type="domain" description="Fido" evidence="1">
    <location>
        <begin position="1"/>
        <end position="119"/>
    </location>
</feature>
<reference evidence="2 3" key="1">
    <citation type="submission" date="2023-07" db="EMBL/GenBank/DDBJ databases">
        <title>Sorghum-associated microbial communities from plants grown in Nebraska, USA.</title>
        <authorList>
            <person name="Schachtman D."/>
        </authorList>
    </citation>
    <scope>NUCLEOTIDE SEQUENCE [LARGE SCALE GENOMIC DNA]</scope>
    <source>
        <strain evidence="2 3">BE332</strain>
    </source>
</reference>
<evidence type="ECO:0000313" key="2">
    <source>
        <dbReference type="EMBL" id="MDQ0372678.1"/>
    </source>
</evidence>
<name>A0ABU0EBN2_9CELL</name>
<organism evidence="2 3">
    <name type="scientific">Cellulomonas humilata</name>
    <dbReference type="NCBI Taxonomy" id="144055"/>
    <lineage>
        <taxon>Bacteria</taxon>
        <taxon>Bacillati</taxon>
        <taxon>Actinomycetota</taxon>
        <taxon>Actinomycetes</taxon>
        <taxon>Micrococcales</taxon>
        <taxon>Cellulomonadaceae</taxon>
        <taxon>Cellulomonas</taxon>
    </lineage>
</organism>
<sequence>MSGFEYPAMEDALYFCERAGLYIRDPGALDSALARPASVVWGTEAYEGIHLKGAALLDALSRSHPLLDGNKRLSWTMVDVFYDLNGYRLTVDPVEGDAFVRTVGGDHLELEDIATWLEAHSASVRGAAAP</sequence>
<dbReference type="InterPro" id="IPR003812">
    <property type="entry name" value="Fido"/>
</dbReference>